<keyword evidence="2" id="KW-1185">Reference proteome</keyword>
<reference evidence="1 2" key="1">
    <citation type="journal article" date="2011" name="Cell">
        <title>The monarch butterfly genome yields insights into long-distance migration.</title>
        <authorList>
            <person name="Zhan S."/>
            <person name="Merlin C."/>
            <person name="Boore J.L."/>
            <person name="Reppert S.M."/>
        </authorList>
    </citation>
    <scope>NUCLEOTIDE SEQUENCE [LARGE SCALE GENOMIC DNA]</scope>
    <source>
        <strain evidence="1">F-2</strain>
    </source>
</reference>
<comment type="caution">
    <text evidence="1">The sequence shown here is derived from an EMBL/GenBank/DDBJ whole genome shotgun (WGS) entry which is preliminary data.</text>
</comment>
<protein>
    <submittedName>
        <fullName evidence="1">Uncharacterized protein</fullName>
    </submittedName>
</protein>
<proteinExistence type="predicted"/>
<dbReference type="AlphaFoldDB" id="A0A212FLG4"/>
<dbReference type="KEGG" id="dpl:KGM_215425"/>
<sequence length="166" mass="19381">MDPLSSIDIISNSKKRRRRTFEAISLDEVPYPKKPRMMDNLRLSVHETEKLNPANLPLIYDAIDTIWMVSHALRLPNVPMWSNLLVSGSVNGFLEGKHFNRCKRLHPLMELGLQVLHFKSFLEFKNTTVTDQKLEEITRLQTSPISSFKIENEELEELLNEYNIFK</sequence>
<evidence type="ECO:0000313" key="2">
    <source>
        <dbReference type="Proteomes" id="UP000007151"/>
    </source>
</evidence>
<dbReference type="InParanoid" id="A0A212FLG4"/>
<dbReference type="Proteomes" id="UP000007151">
    <property type="component" value="Unassembled WGS sequence"/>
</dbReference>
<dbReference type="EMBL" id="AGBW02007773">
    <property type="protein sequence ID" value="OWR54584.1"/>
    <property type="molecule type" value="Genomic_DNA"/>
</dbReference>
<gene>
    <name evidence="1" type="ORF">KGM_215425</name>
</gene>
<evidence type="ECO:0000313" key="1">
    <source>
        <dbReference type="EMBL" id="OWR54584.1"/>
    </source>
</evidence>
<name>A0A212FLG4_DANPL</name>
<accession>A0A212FLG4</accession>
<organism evidence="1 2">
    <name type="scientific">Danaus plexippus plexippus</name>
    <dbReference type="NCBI Taxonomy" id="278856"/>
    <lineage>
        <taxon>Eukaryota</taxon>
        <taxon>Metazoa</taxon>
        <taxon>Ecdysozoa</taxon>
        <taxon>Arthropoda</taxon>
        <taxon>Hexapoda</taxon>
        <taxon>Insecta</taxon>
        <taxon>Pterygota</taxon>
        <taxon>Neoptera</taxon>
        <taxon>Endopterygota</taxon>
        <taxon>Lepidoptera</taxon>
        <taxon>Glossata</taxon>
        <taxon>Ditrysia</taxon>
        <taxon>Papilionoidea</taxon>
        <taxon>Nymphalidae</taxon>
        <taxon>Danainae</taxon>
        <taxon>Danaini</taxon>
        <taxon>Danaina</taxon>
        <taxon>Danaus</taxon>
        <taxon>Danaus</taxon>
    </lineage>
</organism>